<dbReference type="PANTHER" id="PTHR31511">
    <property type="entry name" value="PROTEIN CBG23764"/>
    <property type="match status" value="1"/>
</dbReference>
<dbReference type="PANTHER" id="PTHR31511:SF12">
    <property type="entry name" value="RHO TERMINATION FACTOR N-TERMINAL DOMAIN-CONTAINING PROTEIN"/>
    <property type="match status" value="1"/>
</dbReference>
<organism evidence="1 2">
    <name type="scientific">Porites evermanni</name>
    <dbReference type="NCBI Taxonomy" id="104178"/>
    <lineage>
        <taxon>Eukaryota</taxon>
        <taxon>Metazoa</taxon>
        <taxon>Cnidaria</taxon>
        <taxon>Anthozoa</taxon>
        <taxon>Hexacorallia</taxon>
        <taxon>Scleractinia</taxon>
        <taxon>Fungiina</taxon>
        <taxon>Poritidae</taxon>
        <taxon>Porites</taxon>
    </lineage>
</organism>
<accession>A0ABN8LAV6</accession>
<dbReference type="Gene3D" id="3.90.1600.10">
    <property type="entry name" value="Palm domain of DNA polymerase"/>
    <property type="match status" value="1"/>
</dbReference>
<name>A0ABN8LAV6_9CNID</name>
<reference evidence="1 2" key="1">
    <citation type="submission" date="2022-05" db="EMBL/GenBank/DDBJ databases">
        <authorList>
            <consortium name="Genoscope - CEA"/>
            <person name="William W."/>
        </authorList>
    </citation>
    <scope>NUCLEOTIDE SEQUENCE [LARGE SCALE GENOMIC DNA]</scope>
</reference>
<proteinExistence type="predicted"/>
<dbReference type="SUPFAM" id="SSF56672">
    <property type="entry name" value="DNA/RNA polymerases"/>
    <property type="match status" value="1"/>
</dbReference>
<dbReference type="Proteomes" id="UP001159427">
    <property type="component" value="Unassembled WGS sequence"/>
</dbReference>
<dbReference type="InterPro" id="IPR023211">
    <property type="entry name" value="DNA_pol_palm_dom_sf"/>
</dbReference>
<evidence type="ECO:0000313" key="1">
    <source>
        <dbReference type="EMBL" id="CAH3014213.1"/>
    </source>
</evidence>
<keyword evidence="2" id="KW-1185">Reference proteome</keyword>
<comment type="caution">
    <text evidence="1">The sequence shown here is derived from an EMBL/GenBank/DDBJ whole genome shotgun (WGS) entry which is preliminary data.</text>
</comment>
<protein>
    <recommendedName>
        <fullName evidence="3">DNA-directed DNA polymerase</fullName>
    </recommendedName>
</protein>
<evidence type="ECO:0008006" key="3">
    <source>
        <dbReference type="Google" id="ProtNLM"/>
    </source>
</evidence>
<dbReference type="InterPro" id="IPR043502">
    <property type="entry name" value="DNA/RNA_pol_sf"/>
</dbReference>
<evidence type="ECO:0000313" key="2">
    <source>
        <dbReference type="Proteomes" id="UP001159427"/>
    </source>
</evidence>
<sequence length="466" mass="54792">MRGGISMITPRYTKAINKYLQDYDPEKPTFFITYKDANNLYGHAMSQPLPIGDFKWMPEREIASLDVTTVIYDADTGYILEVDLEYPPELYDLHSDYPLAPEKIEISPEMLAPYQLNLKDELEYKPSKVAKLVPNLWNKRKYVIHYRNLKQFLSLGMKLTKIHRVLQFNQEAWLKPYIELNTQLRREAETDFDKDFFKLMNNLVFGKTLEDVRERVNIKLVTEPSTFKKHVAKVTYKTSVVFFNDEEKKDYFVGVERKHTSVVLDKPIYTGFIVLELSKLHMYNFHYKVMMAKYGPEKAKLLFSDTDSLTFQIKTDDLYQDMLEDQDLFDTSNYPREHPLYYSSANLKVIGEFKDETGGLPVGEWVGLRAKMYLMVTEGGKEKKTGKGIKKSVLKKEVRLEDFKDCLLERRKYQHSMMGFQSQRHQLFTVKRTKKSLSPFDDKRFILEDGCMTRAYGHWRNATARP</sequence>
<dbReference type="EMBL" id="CALNXI010000007">
    <property type="protein sequence ID" value="CAH3014213.1"/>
    <property type="molecule type" value="Genomic_DNA"/>
</dbReference>
<gene>
    <name evidence="1" type="ORF">PEVE_00039527</name>
</gene>